<dbReference type="PANTHER" id="PTHR34853:SF1">
    <property type="entry name" value="LIPASE 5"/>
    <property type="match status" value="1"/>
</dbReference>
<dbReference type="EMBL" id="JARXVC010000013">
    <property type="protein sequence ID" value="MDH6283183.1"/>
    <property type="molecule type" value="Genomic_DNA"/>
</dbReference>
<dbReference type="PANTHER" id="PTHR34853">
    <property type="match status" value="1"/>
</dbReference>
<dbReference type="Proteomes" id="UP001160334">
    <property type="component" value="Unassembled WGS sequence"/>
</dbReference>
<keyword evidence="2" id="KW-1185">Reference proteome</keyword>
<dbReference type="Gene3D" id="3.40.50.1820">
    <property type="entry name" value="alpha/beta hydrolase"/>
    <property type="match status" value="1"/>
</dbReference>
<dbReference type="InterPro" id="IPR029058">
    <property type="entry name" value="AB_hydrolase_fold"/>
</dbReference>
<accession>A0ABT6MFU2</accession>
<dbReference type="Gene3D" id="1.10.260.130">
    <property type="match status" value="1"/>
</dbReference>
<protein>
    <submittedName>
        <fullName evidence="1">Acetyl esterase/lipase</fullName>
    </submittedName>
</protein>
<gene>
    <name evidence="1" type="ORF">M2280_004426</name>
</gene>
<sequence>MATPRHHTRKALSMTNSRTLRRSARAAVAALAGCIAGALVLVGTGPAAAARDADFYAPPAELPAAAGDIVRTEPLPVFATLPESDGSWPAAAQRVMYTSRLQDGTPTAVTGTFIDSTHPWRGTGPRPTVVIAPGTSGQGDQCAMSRAFSTGLNAGTDPLFLSANQEAPSAGVWSALGARVFVTDYIGLGTPGIHTYVNRVEEAHAVLDAARAANALGGGAATPIALWGYSQGGGATAAAAELAASYAPELNIKGAWAGGPTADLEQVLAQIDGNLIGGAIGFAINGFVARYPELESTLQERMTPEGRATLDAIGNECIADIIAKRPFLKTRDYTRDGASLLDNLRTVPEAMRVLEAQRIGTIAPRFPVLVTSGRSDDTVPYGQARQMAVDWCERGANVTFRTNELPPLAPGTTFGNHFGPLLVDAYGNGEPVRYLLDRFDDVPTAPGCDLA</sequence>
<evidence type="ECO:0000313" key="1">
    <source>
        <dbReference type="EMBL" id="MDH6283183.1"/>
    </source>
</evidence>
<name>A0ABT6MFU2_9NOCA</name>
<proteinExistence type="predicted"/>
<dbReference type="InterPro" id="IPR005152">
    <property type="entry name" value="Lipase_secreted"/>
</dbReference>
<comment type="caution">
    <text evidence="1">The sequence shown here is derived from an EMBL/GenBank/DDBJ whole genome shotgun (WGS) entry which is preliminary data.</text>
</comment>
<evidence type="ECO:0000313" key="2">
    <source>
        <dbReference type="Proteomes" id="UP001160334"/>
    </source>
</evidence>
<organism evidence="1 2">
    <name type="scientific">Prescottella agglutinans</name>
    <dbReference type="NCBI Taxonomy" id="1644129"/>
    <lineage>
        <taxon>Bacteria</taxon>
        <taxon>Bacillati</taxon>
        <taxon>Actinomycetota</taxon>
        <taxon>Actinomycetes</taxon>
        <taxon>Mycobacteriales</taxon>
        <taxon>Nocardiaceae</taxon>
        <taxon>Prescottella</taxon>
    </lineage>
</organism>
<reference evidence="1 2" key="1">
    <citation type="submission" date="2023-04" db="EMBL/GenBank/DDBJ databases">
        <title>Forest soil microbial communities from Buena Vista Peninsula, Colon Province, Panama.</title>
        <authorList>
            <person name="Bouskill N."/>
        </authorList>
    </citation>
    <scope>NUCLEOTIDE SEQUENCE [LARGE SCALE GENOMIC DNA]</scope>
    <source>
        <strain evidence="1 2">CFH S0262</strain>
    </source>
</reference>
<dbReference type="SUPFAM" id="SSF53474">
    <property type="entry name" value="alpha/beta-Hydrolases"/>
    <property type="match status" value="1"/>
</dbReference>
<dbReference type="PIRSF" id="PIRSF029171">
    <property type="entry name" value="Esterase_LipA"/>
    <property type="match status" value="1"/>
</dbReference>
<dbReference type="Pfam" id="PF03583">
    <property type="entry name" value="LIP"/>
    <property type="match status" value="1"/>
</dbReference>